<evidence type="ECO:0000256" key="1">
    <source>
        <dbReference type="ARBA" id="ARBA00011063"/>
    </source>
</evidence>
<reference evidence="8" key="1">
    <citation type="submission" date="2016-12" db="EMBL/GenBank/DDBJ databases">
        <authorList>
            <person name="Meng X."/>
        </authorList>
    </citation>
    <scope>NUCLEOTIDE SEQUENCE [LARGE SCALE GENOMIC DNA]</scope>
    <source>
        <strain evidence="8">DSM 20732</strain>
    </source>
</reference>
<dbReference type="PANTHER" id="PTHR11717:SF7">
    <property type="entry name" value="LOW MOLECULAR WEIGHT PHOSPHOTYROSINE PROTEIN PHOSPHATASE"/>
    <property type="match status" value="1"/>
</dbReference>
<evidence type="ECO:0000256" key="4">
    <source>
        <dbReference type="ARBA" id="ARBA00022912"/>
    </source>
</evidence>
<dbReference type="AlphaFoldDB" id="A0A1Q5PUD8"/>
<gene>
    <name evidence="7" type="ORF">BSZ40_09160</name>
</gene>
<dbReference type="InterPro" id="IPR017867">
    <property type="entry name" value="Tyr_phospatase_low_mol_wt"/>
</dbReference>
<feature type="active site" evidence="5">
    <location>
        <position position="15"/>
    </location>
</feature>
<dbReference type="SMART" id="SM00226">
    <property type="entry name" value="LMWPc"/>
    <property type="match status" value="1"/>
</dbReference>
<evidence type="ECO:0000313" key="8">
    <source>
        <dbReference type="Proteomes" id="UP000185612"/>
    </source>
</evidence>
<dbReference type="SUPFAM" id="SSF52788">
    <property type="entry name" value="Phosphotyrosine protein phosphatases I"/>
    <property type="match status" value="1"/>
</dbReference>
<comment type="similarity">
    <text evidence="1">Belongs to the low molecular weight phosphotyrosine protein phosphatase family.</text>
</comment>
<dbReference type="PANTHER" id="PTHR11717">
    <property type="entry name" value="LOW MOLECULAR WEIGHT PROTEIN TYROSINE PHOSPHATASE"/>
    <property type="match status" value="1"/>
</dbReference>
<dbReference type="InterPro" id="IPR036196">
    <property type="entry name" value="Ptyr_pPase_sf"/>
</dbReference>
<evidence type="ECO:0000259" key="6">
    <source>
        <dbReference type="SMART" id="SM00226"/>
    </source>
</evidence>
<dbReference type="RefSeq" id="WP_073825557.1">
    <property type="nucleotide sequence ID" value="NZ_MQVS01000010.1"/>
</dbReference>
<keyword evidence="4" id="KW-0904">Protein phosphatase</keyword>
<name>A0A1Q5PUD8_9ACTO</name>
<dbReference type="OrthoDB" id="9784339at2"/>
<evidence type="ECO:0000256" key="2">
    <source>
        <dbReference type="ARBA" id="ARBA00013064"/>
    </source>
</evidence>
<feature type="domain" description="Phosphotyrosine protein phosphatase I" evidence="6">
    <location>
        <begin position="3"/>
        <end position="183"/>
    </location>
</feature>
<evidence type="ECO:0000256" key="3">
    <source>
        <dbReference type="ARBA" id="ARBA00022801"/>
    </source>
</evidence>
<evidence type="ECO:0000313" key="7">
    <source>
        <dbReference type="EMBL" id="OKL51065.1"/>
    </source>
</evidence>
<dbReference type="GO" id="GO:0004725">
    <property type="term" value="F:protein tyrosine phosphatase activity"/>
    <property type="evidence" value="ECO:0007669"/>
    <property type="project" value="UniProtKB-EC"/>
</dbReference>
<dbReference type="InterPro" id="IPR023485">
    <property type="entry name" value="Ptyr_pPase"/>
</dbReference>
<feature type="active site" description="Proton donor" evidence="5">
    <location>
        <position position="157"/>
    </location>
</feature>
<dbReference type="InParanoid" id="A0A1Q5PUD8"/>
<organism evidence="7 8">
    <name type="scientific">Buchananella hordeovulneris</name>
    <dbReference type="NCBI Taxonomy" id="52770"/>
    <lineage>
        <taxon>Bacteria</taxon>
        <taxon>Bacillati</taxon>
        <taxon>Actinomycetota</taxon>
        <taxon>Actinomycetes</taxon>
        <taxon>Actinomycetales</taxon>
        <taxon>Actinomycetaceae</taxon>
        <taxon>Buchananella</taxon>
    </lineage>
</organism>
<proteinExistence type="inferred from homology"/>
<dbReference type="STRING" id="52770.BSZ40_09160"/>
<sequence>MSARVLMVCTGNICRSVMAELVVGEIAQRQGLAVQVTSAGVSAEESGNGVDHRAAATLRAADYPTGAAHRAHQVTAAELADQDLVLAMTQQHAARLRAVADRAGIALVGAEEAAAARAAGQQPIELRMFTEFLPAWQEQDAAAVAAAARAGELDVADPWYGDMADFAETLTVIEEATPALLNYLRSQVIR</sequence>
<dbReference type="PRINTS" id="PR00719">
    <property type="entry name" value="LMWPTPASE"/>
</dbReference>
<dbReference type="EMBL" id="MQVS01000010">
    <property type="protein sequence ID" value="OKL51065.1"/>
    <property type="molecule type" value="Genomic_DNA"/>
</dbReference>
<feature type="active site" description="Nucleophile" evidence="5">
    <location>
        <position position="9"/>
    </location>
</feature>
<keyword evidence="8" id="KW-1185">Reference proteome</keyword>
<dbReference type="EC" id="3.1.3.48" evidence="2"/>
<dbReference type="InterPro" id="IPR050438">
    <property type="entry name" value="LMW_PTPase"/>
</dbReference>
<keyword evidence="3" id="KW-0378">Hydrolase</keyword>
<evidence type="ECO:0000256" key="5">
    <source>
        <dbReference type="PIRSR" id="PIRSR617867-1"/>
    </source>
</evidence>
<dbReference type="Proteomes" id="UP000185612">
    <property type="component" value="Unassembled WGS sequence"/>
</dbReference>
<dbReference type="Gene3D" id="3.40.50.2300">
    <property type="match status" value="1"/>
</dbReference>
<accession>A0A1Q5PUD8</accession>
<comment type="caution">
    <text evidence="7">The sequence shown here is derived from an EMBL/GenBank/DDBJ whole genome shotgun (WGS) entry which is preliminary data.</text>
</comment>
<dbReference type="CDD" id="cd16343">
    <property type="entry name" value="LMWPTP"/>
    <property type="match status" value="1"/>
</dbReference>
<protein>
    <recommendedName>
        <fullName evidence="2">protein-tyrosine-phosphatase</fullName>
        <ecNumber evidence="2">3.1.3.48</ecNumber>
    </recommendedName>
</protein>
<dbReference type="Pfam" id="PF01451">
    <property type="entry name" value="LMWPc"/>
    <property type="match status" value="1"/>
</dbReference>
<dbReference type="FunCoup" id="A0A1Q5PUD8">
    <property type="interactions" value="232"/>
</dbReference>